<evidence type="ECO:0008006" key="4">
    <source>
        <dbReference type="Google" id="ProtNLM"/>
    </source>
</evidence>
<sequence>MTLSLRARVLVTVLAALVLAGAAVAYAASARSAKAAKDRLAAVPSAPVGNGPRLQVLTNGRLSTVSSADPGGPREVTALACDRAYAAAGTVACLKPAGPLSATSLSVMDASLKERASVPLRGFPNRLRVSASGRMVAWTLFIDGHSYATTGFSTQAGILDTRTGRLVKSLEEFTITLDGRTYRNPDANFWGVTFAADDNRFYATLSTGGRRHLVEGDFAAGTVRTLRDNVECPSLSPDGTHIAYKSAIGGDPKKGWRLSVLDLTSRRVTPLAETRSVDDQPTWLDDHTIAYALQTGDGTNNIWSVPADGSGTTRLLVPGANSPAPSGSPASR</sequence>
<feature type="chain" id="PRO_5016885648" description="TolB" evidence="1">
    <location>
        <begin position="28"/>
        <end position="332"/>
    </location>
</feature>
<keyword evidence="3" id="KW-1185">Reference proteome</keyword>
<organism evidence="2 3">
    <name type="scientific">Sphaerisporangium album</name>
    <dbReference type="NCBI Taxonomy" id="509200"/>
    <lineage>
        <taxon>Bacteria</taxon>
        <taxon>Bacillati</taxon>
        <taxon>Actinomycetota</taxon>
        <taxon>Actinomycetes</taxon>
        <taxon>Streptosporangiales</taxon>
        <taxon>Streptosporangiaceae</taxon>
        <taxon>Sphaerisporangium</taxon>
    </lineage>
</organism>
<dbReference type="OrthoDB" id="9808778at2"/>
<dbReference type="InterPro" id="IPR011659">
    <property type="entry name" value="WD40"/>
</dbReference>
<comment type="caution">
    <text evidence="2">The sequence shown here is derived from an EMBL/GenBank/DDBJ whole genome shotgun (WGS) entry which is preliminary data.</text>
</comment>
<evidence type="ECO:0000313" key="2">
    <source>
        <dbReference type="EMBL" id="RCG27026.1"/>
    </source>
</evidence>
<dbReference type="EMBL" id="QOIL01000017">
    <property type="protein sequence ID" value="RCG27026.1"/>
    <property type="molecule type" value="Genomic_DNA"/>
</dbReference>
<dbReference type="InterPro" id="IPR011042">
    <property type="entry name" value="6-blade_b-propeller_TolB-like"/>
</dbReference>
<dbReference type="Pfam" id="PF07676">
    <property type="entry name" value="PD40"/>
    <property type="match status" value="1"/>
</dbReference>
<evidence type="ECO:0000256" key="1">
    <source>
        <dbReference type="SAM" id="SignalP"/>
    </source>
</evidence>
<proteinExistence type="predicted"/>
<dbReference type="RefSeq" id="WP_114031793.1">
    <property type="nucleotide sequence ID" value="NZ_QOIL01000017.1"/>
</dbReference>
<dbReference type="AlphaFoldDB" id="A0A367F9H2"/>
<dbReference type="Proteomes" id="UP000253094">
    <property type="component" value="Unassembled WGS sequence"/>
</dbReference>
<protein>
    <recommendedName>
        <fullName evidence="4">TolB</fullName>
    </recommendedName>
</protein>
<keyword evidence="1" id="KW-0732">Signal</keyword>
<gene>
    <name evidence="2" type="ORF">DQ384_27520</name>
</gene>
<evidence type="ECO:0000313" key="3">
    <source>
        <dbReference type="Proteomes" id="UP000253094"/>
    </source>
</evidence>
<reference evidence="2 3" key="1">
    <citation type="submission" date="2018-06" db="EMBL/GenBank/DDBJ databases">
        <title>Sphaerisporangium craniellae sp. nov., isolated from a marine sponge in the South China Sea.</title>
        <authorList>
            <person name="Li L."/>
        </authorList>
    </citation>
    <scope>NUCLEOTIDE SEQUENCE [LARGE SCALE GENOMIC DNA]</scope>
    <source>
        <strain evidence="2 3">CCTCC AA 208026</strain>
    </source>
</reference>
<feature type="signal peptide" evidence="1">
    <location>
        <begin position="1"/>
        <end position="27"/>
    </location>
</feature>
<dbReference type="SUPFAM" id="SSF82171">
    <property type="entry name" value="DPP6 N-terminal domain-like"/>
    <property type="match status" value="1"/>
</dbReference>
<name>A0A367F9H2_9ACTN</name>
<accession>A0A367F9H2</accession>
<dbReference type="Gene3D" id="2.120.10.30">
    <property type="entry name" value="TolB, C-terminal domain"/>
    <property type="match status" value="1"/>
</dbReference>